<feature type="signal peptide" evidence="2">
    <location>
        <begin position="1"/>
        <end position="26"/>
    </location>
</feature>
<keyword evidence="2" id="KW-0732">Signal</keyword>
<dbReference type="Pfam" id="PF05708">
    <property type="entry name" value="Peptidase_C92"/>
    <property type="match status" value="1"/>
</dbReference>
<evidence type="ECO:0000313" key="4">
    <source>
        <dbReference type="Proteomes" id="UP001232584"/>
    </source>
</evidence>
<proteinExistence type="predicted"/>
<evidence type="ECO:0000256" key="2">
    <source>
        <dbReference type="SAM" id="SignalP"/>
    </source>
</evidence>
<reference evidence="3 4" key="1">
    <citation type="submission" date="2023-07" db="EMBL/GenBank/DDBJ databases">
        <title>Genomic Encyclopedia of Type Strains, Phase IV (KMG-IV): sequencing the most valuable type-strain genomes for metagenomic binning, comparative biology and taxonomic classification.</title>
        <authorList>
            <person name="Goeker M."/>
        </authorList>
    </citation>
    <scope>NUCLEOTIDE SEQUENCE [LARGE SCALE GENOMIC DNA]</scope>
    <source>
        <strain evidence="3 4">DSM 15049</strain>
    </source>
</reference>
<keyword evidence="4" id="KW-1185">Reference proteome</keyword>
<dbReference type="Gene3D" id="3.90.1720.10">
    <property type="entry name" value="endopeptidase domain like (from Nostoc punctiforme)"/>
    <property type="match status" value="1"/>
</dbReference>
<dbReference type="InterPro" id="IPR038765">
    <property type="entry name" value="Papain-like_cys_pep_sf"/>
</dbReference>
<protein>
    <submittedName>
        <fullName evidence="3">Uncharacterized protein YycO</fullName>
    </submittedName>
</protein>
<comment type="caution">
    <text evidence="3">The sequence shown here is derived from an EMBL/GenBank/DDBJ whole genome shotgun (WGS) entry which is preliminary data.</text>
</comment>
<organism evidence="3 4">
    <name type="scientific">Paraclostridium ghonii</name>
    <dbReference type="NCBI Taxonomy" id="29358"/>
    <lineage>
        <taxon>Bacteria</taxon>
        <taxon>Bacillati</taxon>
        <taxon>Bacillota</taxon>
        <taxon>Clostridia</taxon>
        <taxon>Peptostreptococcales</taxon>
        <taxon>Peptostreptococcaceae</taxon>
        <taxon>Paraclostridium</taxon>
    </lineage>
</organism>
<evidence type="ECO:0000256" key="1">
    <source>
        <dbReference type="SAM" id="MobiDB-lite"/>
    </source>
</evidence>
<dbReference type="EMBL" id="JAUSWG010000003">
    <property type="protein sequence ID" value="MDQ0555889.1"/>
    <property type="molecule type" value="Genomic_DNA"/>
</dbReference>
<dbReference type="InterPro" id="IPR024453">
    <property type="entry name" value="Peptidase_C92"/>
</dbReference>
<dbReference type="Proteomes" id="UP001232584">
    <property type="component" value="Unassembled WGS sequence"/>
</dbReference>
<dbReference type="RefSeq" id="WP_307504000.1">
    <property type="nucleotide sequence ID" value="NZ_BAAACE010000001.1"/>
</dbReference>
<accession>A0ABU0MZ65</accession>
<dbReference type="SUPFAM" id="SSF54001">
    <property type="entry name" value="Cysteine proteinases"/>
    <property type="match status" value="1"/>
</dbReference>
<feature type="region of interest" description="Disordered" evidence="1">
    <location>
        <begin position="58"/>
        <end position="78"/>
    </location>
</feature>
<feature type="chain" id="PRO_5045763020" evidence="2">
    <location>
        <begin position="27"/>
        <end position="219"/>
    </location>
</feature>
<name>A0ABU0MZ65_9FIRM</name>
<sequence>MKVKKYASSILVLGLCFASSMNMSFANENKNIDSDDTKAIIEQQVSAFDELDKQIRENSSQIIHPDKSKSRSARSTVGNYPTRPGVFLVTRDGSLDKLLGHAGIVYNSATTVESFPNGGVGTYSNTWNTRYDTVYGATTLDITDEDDVNAANYAYEQKGKPYNWNFFNPDTDSSFYCSQLVYKAFKDTTGIDINKGGGIVFPIDLIESNKTHIVYSNGV</sequence>
<evidence type="ECO:0000313" key="3">
    <source>
        <dbReference type="EMBL" id="MDQ0555889.1"/>
    </source>
</evidence>
<gene>
    <name evidence="3" type="ORF">QOZ92_001002</name>
</gene>